<protein>
    <submittedName>
        <fullName evidence="2">Uncharacterized protein</fullName>
    </submittedName>
</protein>
<proteinExistence type="predicted"/>
<dbReference type="RefSeq" id="WP_369046171.1">
    <property type="nucleotide sequence ID" value="NZ_CP163302.1"/>
</dbReference>
<evidence type="ECO:0000313" key="2">
    <source>
        <dbReference type="EMBL" id="XDP45697.1"/>
    </source>
</evidence>
<name>A0AB39L3M2_9MICC</name>
<dbReference type="AlphaFoldDB" id="A0AB39L3M2"/>
<dbReference type="KEGG" id="spue:AB5L97_01345"/>
<keyword evidence="1" id="KW-0732">Signal</keyword>
<evidence type="ECO:0000256" key="1">
    <source>
        <dbReference type="SAM" id="SignalP"/>
    </source>
</evidence>
<sequence>MHGRTLLVAVSVGILTATPLVACQGPVACPAIAAAPFLTIHITENLAARLNPLSVTATACQDNGCHDGPLALTEEQPASPGAQSAAAASPLTGKVGRINMGLLTETPIDLTVAGHDLLGTGIGPHRLQFAPNISYPWGYGCPRVVTADATWDTTGLRRSGP</sequence>
<accession>A0AB39L3M2</accession>
<reference evidence="2" key="1">
    <citation type="submission" date="2024-07" db="EMBL/GenBank/DDBJ databases">
        <authorList>
            <person name="fu j."/>
        </authorList>
    </citation>
    <scope>NUCLEOTIDE SEQUENCE</scope>
    <source>
        <strain evidence="2">P10A9</strain>
    </source>
</reference>
<gene>
    <name evidence="2" type="ORF">AB5L97_01345</name>
</gene>
<dbReference type="EMBL" id="CP163302">
    <property type="protein sequence ID" value="XDP45697.1"/>
    <property type="molecule type" value="Genomic_DNA"/>
</dbReference>
<feature type="signal peptide" evidence="1">
    <location>
        <begin position="1"/>
        <end position="22"/>
    </location>
</feature>
<feature type="chain" id="PRO_5044319954" evidence="1">
    <location>
        <begin position="23"/>
        <end position="161"/>
    </location>
</feature>
<organism evidence="2">
    <name type="scientific">Sinomonas puerhi</name>
    <dbReference type="NCBI Taxonomy" id="3238584"/>
    <lineage>
        <taxon>Bacteria</taxon>
        <taxon>Bacillati</taxon>
        <taxon>Actinomycetota</taxon>
        <taxon>Actinomycetes</taxon>
        <taxon>Micrococcales</taxon>
        <taxon>Micrococcaceae</taxon>
        <taxon>Sinomonas</taxon>
    </lineage>
</organism>